<feature type="compositionally biased region" description="Low complexity" evidence="14">
    <location>
        <begin position="720"/>
        <end position="748"/>
    </location>
</feature>
<dbReference type="FunCoup" id="W2RJJ7">
    <property type="interactions" value="293"/>
</dbReference>
<evidence type="ECO:0000256" key="1">
    <source>
        <dbReference type="ARBA" id="ARBA00004125"/>
    </source>
</evidence>
<organism evidence="18 19">
    <name type="scientific">Cyphellophora europaea (strain CBS 101466)</name>
    <name type="common">Phialophora europaea</name>
    <dbReference type="NCBI Taxonomy" id="1220924"/>
    <lineage>
        <taxon>Eukaryota</taxon>
        <taxon>Fungi</taxon>
        <taxon>Dikarya</taxon>
        <taxon>Ascomycota</taxon>
        <taxon>Pezizomycotina</taxon>
        <taxon>Eurotiomycetes</taxon>
        <taxon>Chaetothyriomycetidae</taxon>
        <taxon>Chaetothyriales</taxon>
        <taxon>Cyphellophoraceae</taxon>
        <taxon>Cyphellophora</taxon>
    </lineage>
</organism>
<evidence type="ECO:0000313" key="18">
    <source>
        <dbReference type="EMBL" id="ETN36656.1"/>
    </source>
</evidence>
<dbReference type="InterPro" id="IPR011992">
    <property type="entry name" value="EF-hand-dom_pair"/>
</dbReference>
<feature type="domain" description="EH" evidence="16">
    <location>
        <begin position="21"/>
        <end position="111"/>
    </location>
</feature>
<dbReference type="GO" id="GO:0006897">
    <property type="term" value="P:endocytosis"/>
    <property type="evidence" value="ECO:0007669"/>
    <property type="project" value="UniProtKB-KW"/>
</dbReference>
<feature type="compositionally biased region" description="Polar residues" evidence="14">
    <location>
        <begin position="464"/>
        <end position="490"/>
    </location>
</feature>
<dbReference type="PANTHER" id="PTHR11216">
    <property type="entry name" value="EH DOMAIN"/>
    <property type="match status" value="1"/>
</dbReference>
<dbReference type="SUPFAM" id="SSF46934">
    <property type="entry name" value="UBA-like"/>
    <property type="match status" value="1"/>
</dbReference>
<feature type="compositionally biased region" description="Acidic residues" evidence="14">
    <location>
        <begin position="1035"/>
        <end position="1053"/>
    </location>
</feature>
<dbReference type="STRING" id="1220924.W2RJJ7"/>
<name>W2RJJ7_CYPE1</name>
<feature type="region of interest" description="Disordered" evidence="14">
    <location>
        <begin position="375"/>
        <end position="527"/>
    </location>
</feature>
<feature type="region of interest" description="Disordered" evidence="14">
    <location>
        <begin position="541"/>
        <end position="560"/>
    </location>
</feature>
<feature type="compositionally biased region" description="Acidic residues" evidence="14">
    <location>
        <begin position="1192"/>
        <end position="1202"/>
    </location>
</feature>
<dbReference type="InterPro" id="IPR002048">
    <property type="entry name" value="EF_hand_dom"/>
</dbReference>
<keyword evidence="19" id="KW-1185">Reference proteome</keyword>
<evidence type="ECO:0000256" key="9">
    <source>
        <dbReference type="ARBA" id="ARBA00022837"/>
    </source>
</evidence>
<dbReference type="PROSITE" id="PS50030">
    <property type="entry name" value="UBA"/>
    <property type="match status" value="1"/>
</dbReference>
<feature type="domain" description="EH" evidence="16">
    <location>
        <begin position="304"/>
        <end position="397"/>
    </location>
</feature>
<evidence type="ECO:0000256" key="11">
    <source>
        <dbReference type="ARBA" id="ARBA00023203"/>
    </source>
</evidence>
<dbReference type="HOGENOM" id="CLU_002006_0_0_1"/>
<feature type="compositionally biased region" description="Polar residues" evidence="14">
    <location>
        <begin position="517"/>
        <end position="527"/>
    </location>
</feature>
<comment type="subcellular location">
    <subcellularLocation>
        <location evidence="3">Cell membrane</location>
        <topology evidence="3">Peripheral membrane protein</topology>
        <orientation evidence="3">Cytoplasmic side</orientation>
    </subcellularLocation>
    <subcellularLocation>
        <location evidence="2">Cytoplasm</location>
        <location evidence="2">Cytoskeleton</location>
        <location evidence="2">Actin patch</location>
    </subcellularLocation>
    <subcellularLocation>
        <location evidence="1">Endosome membrane</location>
        <topology evidence="1">Peripheral membrane protein</topology>
        <orientation evidence="1">Cytoplasmic side</orientation>
    </subcellularLocation>
</comment>
<dbReference type="PROSITE" id="PS50031">
    <property type="entry name" value="EH"/>
    <property type="match status" value="3"/>
</dbReference>
<dbReference type="InParanoid" id="W2RJJ7"/>
<sequence length="1412" mass="148955">MAEAIGSAGSGHPSLNLTAEEKTTYKKLLAEADPDGFGVVSGDVAVKFFEKTGLTPSVLGEIWQIADTDNKGFLTPSGFGVVLRLIGHAQAGRTPLTAHLATQVAPLPRFATVAGGPVPPAPVAPSTPVQPQQTGAPQSPSGGPIRVPPMSADKVGEYSALFEKSGAENGLLSGMTARRIFESARLPNDVLGRIWGLSDTQGRGSLDATEFVIAMHLLASYKSGQMRGVPNTLPPGLYEAALRRPPPPGQRGPGSRPGSSQPAPGMAPQFSGYGRPQSPISRAQIGTPLSQQSTGENWLVNAQDKARFDQIFGTIDRSNSGYISGEQAVEFFGNARLPEEILAQIWDLADINSEGRLDKDEFAVAMYLIRQQRGTKDGRGSLPNTLPPALVPPSRRKQYIPPSQPTAPAFENAAPTKPKSAADDLFGLDAFGPPPPIAQQQVAQSTGGTDAGPFANPPVAPASPITSTQFKPFMPTSSFGQSLQPQSTGSPVPGQNRAIASPSNDDLLGDADPGETSKITNETSELANLSNQVGNLSKQMTDLHTQRGQTEQELNQTNAQKRAFESRLGQLRQLYEKEVKEVKALKDQLTTVKNDSKRLQQDYAVIDGSHQDLSTQHQQLRQQFENDQRENAALKEKIRQMNAEVEQLKPQLEKLKSDARQQKGLVAINKKQLATNEAERDRINAGIAAAQKEHEDNIREAEESARAIETSKKEIEQARTSATSSVKSPPVASPPNMASPAPSTSSNPFFRKQTSETAAPAEPTPAPAPHSQPNFDSIFGPSFGTGSSSPTPPTSFGHQEVPAPHSTPPIEVSRASSATPQGVEPPAPPSAQQMTSASLPFPHTVSREESVNSSVRVAPPISRQSPEGTPRAFTPSSSTQSPAEPQRADDPFAPSAQDEEQESVKQSIPTGEKSAEEIFGKESSTVGVPGAFPDGETPRAETPGVEPTAVAVGAGAAAVAAGAGIAAAVAHSGEDKGKAPEKDNDNFDEYFKGVGHQRTPSEQATDFDTAFANMKKEPTTNGAPSNQEFPAIQELDGDDSSDSSEEPLGFDDDFSAKPATKAPDVESDKRPEVASAVPSHLAPPRPELTHSSSAASSLPDFSAQTPPPPDYAAGDNPTHFPREYQGLLPERENPTSPPAGGETIQQPHPEAEAYGPEKGHAQNAGSPPSPVATKASPFDFDSAFASVGPAQVEDESSDDDELAGGSKAQAHEFDPTFDSPAPSRTGTAASNAPTFNASVTNGSPAPPPKDDFFDFKPDNAAPPAAASGSTAPQASHDWDDIFSGLSKDGPNVTRGFDDEPNTPTAAAEQVTAISPTALASTKSREVGPADSPFPEATAASPPIVKEPPKLPTPEVEPERPALGRAISTTSEHDDPILKRLTAMGWSRNESLAALEKYDYNIDKAADYLTFRS</sequence>
<dbReference type="GO" id="GO:0016197">
    <property type="term" value="P:endosomal transport"/>
    <property type="evidence" value="ECO:0007669"/>
    <property type="project" value="TreeGrafter"/>
</dbReference>
<evidence type="ECO:0000256" key="3">
    <source>
        <dbReference type="ARBA" id="ARBA00004413"/>
    </source>
</evidence>
<feature type="compositionally biased region" description="Polar residues" evidence="14">
    <location>
        <begin position="874"/>
        <end position="883"/>
    </location>
</feature>
<feature type="compositionally biased region" description="Low complexity" evidence="14">
    <location>
        <begin position="1258"/>
        <end position="1275"/>
    </location>
</feature>
<evidence type="ECO:0000259" key="15">
    <source>
        <dbReference type="PROSITE" id="PS50030"/>
    </source>
</evidence>
<comment type="subunit">
    <text evidence="4">Component of the PAN1 actin cytoskeleton-regulatory complex.</text>
</comment>
<reference evidence="18 19" key="1">
    <citation type="submission" date="2013-03" db="EMBL/GenBank/DDBJ databases">
        <title>The Genome Sequence of Phialophora europaea CBS 101466.</title>
        <authorList>
            <consortium name="The Broad Institute Genomics Platform"/>
            <person name="Cuomo C."/>
            <person name="de Hoog S."/>
            <person name="Gorbushina A."/>
            <person name="Walker B."/>
            <person name="Young S.K."/>
            <person name="Zeng Q."/>
            <person name="Gargeya S."/>
            <person name="Fitzgerald M."/>
            <person name="Haas B."/>
            <person name="Abouelleil A."/>
            <person name="Allen A.W."/>
            <person name="Alvarado L."/>
            <person name="Arachchi H.M."/>
            <person name="Berlin A.M."/>
            <person name="Chapman S.B."/>
            <person name="Gainer-Dewar J."/>
            <person name="Goldberg J."/>
            <person name="Griggs A."/>
            <person name="Gujja S."/>
            <person name="Hansen M."/>
            <person name="Howarth C."/>
            <person name="Imamovic A."/>
            <person name="Ireland A."/>
            <person name="Larimer J."/>
            <person name="McCowan C."/>
            <person name="Murphy C."/>
            <person name="Pearson M."/>
            <person name="Poon T.W."/>
            <person name="Priest M."/>
            <person name="Roberts A."/>
            <person name="Saif S."/>
            <person name="Shea T."/>
            <person name="Sisk P."/>
            <person name="Sykes S."/>
            <person name="Wortman J."/>
            <person name="Nusbaum C."/>
            <person name="Birren B."/>
        </authorList>
    </citation>
    <scope>NUCLEOTIDE SEQUENCE [LARGE SCALE GENOMIC DNA]</scope>
    <source>
        <strain evidence="18 19">CBS 101466</strain>
    </source>
</reference>
<feature type="compositionally biased region" description="Basic and acidic residues" evidence="14">
    <location>
        <begin position="691"/>
        <end position="717"/>
    </location>
</feature>
<evidence type="ECO:0000256" key="12">
    <source>
        <dbReference type="ARBA" id="ARBA00023212"/>
    </source>
</evidence>
<dbReference type="GO" id="GO:0010008">
    <property type="term" value="C:endosome membrane"/>
    <property type="evidence" value="ECO:0007669"/>
    <property type="project" value="UniProtKB-SubCell"/>
</dbReference>
<protein>
    <recommendedName>
        <fullName evidence="6">Actin cytoskeleton-regulatory complex protein END3</fullName>
    </recommendedName>
    <alternativeName>
        <fullName evidence="5">Actin cytoskeleton-regulatory complex protein end3</fullName>
    </alternativeName>
</protein>
<dbReference type="CDD" id="cd06503">
    <property type="entry name" value="ATP-synt_Fo_b"/>
    <property type="match status" value="1"/>
</dbReference>
<keyword evidence="11" id="KW-0009">Actin-binding</keyword>
<dbReference type="SMART" id="SM00165">
    <property type="entry name" value="UBA"/>
    <property type="match status" value="1"/>
</dbReference>
<keyword evidence="9" id="KW-0106">Calcium</keyword>
<keyword evidence="8" id="KW-0967">Endosome</keyword>
<evidence type="ECO:0000256" key="4">
    <source>
        <dbReference type="ARBA" id="ARBA00011159"/>
    </source>
</evidence>
<evidence type="ECO:0000256" key="6">
    <source>
        <dbReference type="ARBA" id="ARBA00017312"/>
    </source>
</evidence>
<accession>W2RJJ7</accession>
<dbReference type="GO" id="GO:0005886">
    <property type="term" value="C:plasma membrane"/>
    <property type="evidence" value="ECO:0007669"/>
    <property type="project" value="UniProtKB-SubCell"/>
</dbReference>
<feature type="domain" description="EF-hand" evidence="17">
    <location>
        <begin position="54"/>
        <end position="89"/>
    </location>
</feature>
<proteinExistence type="predicted"/>
<dbReference type="VEuPathDB" id="FungiDB:HMPREF1541_08934"/>
<keyword evidence="12" id="KW-0963">Cytoplasm</keyword>
<feature type="domain" description="EF-hand" evidence="17">
    <location>
        <begin position="337"/>
        <end position="372"/>
    </location>
</feature>
<dbReference type="Pfam" id="PF00627">
    <property type="entry name" value="UBA"/>
    <property type="match status" value="1"/>
</dbReference>
<dbReference type="SUPFAM" id="SSF47473">
    <property type="entry name" value="EF-hand"/>
    <property type="match status" value="3"/>
</dbReference>
<keyword evidence="10" id="KW-0175">Coiled coil</keyword>
<dbReference type="SMART" id="SM00054">
    <property type="entry name" value="EFh"/>
    <property type="match status" value="4"/>
</dbReference>
<dbReference type="RefSeq" id="XP_008721474.1">
    <property type="nucleotide sequence ID" value="XM_008723252.1"/>
</dbReference>
<dbReference type="Gene3D" id="1.10.238.10">
    <property type="entry name" value="EF-hand"/>
    <property type="match status" value="3"/>
</dbReference>
<dbReference type="OrthoDB" id="524326at2759"/>
<dbReference type="PROSITE" id="PS00018">
    <property type="entry name" value="EF_HAND_1"/>
    <property type="match status" value="1"/>
</dbReference>
<evidence type="ECO:0000259" key="17">
    <source>
        <dbReference type="PROSITE" id="PS50222"/>
    </source>
</evidence>
<feature type="compositionally biased region" description="Low complexity" evidence="14">
    <location>
        <begin position="779"/>
        <end position="797"/>
    </location>
</feature>
<feature type="compositionally biased region" description="Polar residues" evidence="14">
    <location>
        <begin position="1019"/>
        <end position="1028"/>
    </location>
</feature>
<dbReference type="PROSITE" id="PS50222">
    <property type="entry name" value="EF_HAND_2"/>
    <property type="match status" value="2"/>
</dbReference>
<dbReference type="SMART" id="SM00027">
    <property type="entry name" value="EH"/>
    <property type="match status" value="3"/>
</dbReference>
<feature type="domain" description="UBA" evidence="15">
    <location>
        <begin position="1371"/>
        <end position="1411"/>
    </location>
</feature>
<feature type="compositionally biased region" description="Basic and acidic residues" evidence="14">
    <location>
        <begin position="972"/>
        <end position="991"/>
    </location>
</feature>
<feature type="compositionally biased region" description="Polar residues" evidence="14">
    <location>
        <begin position="1311"/>
        <end position="1321"/>
    </location>
</feature>
<evidence type="ECO:0000256" key="2">
    <source>
        <dbReference type="ARBA" id="ARBA00004134"/>
    </source>
</evidence>
<evidence type="ECO:0000256" key="14">
    <source>
        <dbReference type="SAM" id="MobiDB-lite"/>
    </source>
</evidence>
<dbReference type="GeneID" id="19976273"/>
<dbReference type="GO" id="GO:0003779">
    <property type="term" value="F:actin binding"/>
    <property type="evidence" value="ECO:0007669"/>
    <property type="project" value="UniProtKB-KW"/>
</dbReference>
<dbReference type="GO" id="GO:0030479">
    <property type="term" value="C:actin cortical patch"/>
    <property type="evidence" value="ECO:0007669"/>
    <property type="project" value="UniProtKB-SubCell"/>
</dbReference>
<feature type="region of interest" description="Disordered" evidence="14">
    <location>
        <begin position="690"/>
        <end position="945"/>
    </location>
</feature>
<feature type="compositionally biased region" description="Low complexity" evidence="14">
    <location>
        <begin position="253"/>
        <end position="264"/>
    </location>
</feature>
<dbReference type="InterPro" id="IPR015940">
    <property type="entry name" value="UBA"/>
</dbReference>
<dbReference type="CDD" id="cd14270">
    <property type="entry name" value="UBA"/>
    <property type="match status" value="1"/>
</dbReference>
<evidence type="ECO:0000259" key="16">
    <source>
        <dbReference type="PROSITE" id="PS50031"/>
    </source>
</evidence>
<evidence type="ECO:0000256" key="10">
    <source>
        <dbReference type="ARBA" id="ARBA00023054"/>
    </source>
</evidence>
<gene>
    <name evidence="18" type="ORF">HMPREF1541_08934</name>
</gene>
<dbReference type="InterPro" id="IPR000261">
    <property type="entry name" value="EH_dom"/>
</dbReference>
<dbReference type="EMBL" id="KB822725">
    <property type="protein sequence ID" value="ETN36656.1"/>
    <property type="molecule type" value="Genomic_DNA"/>
</dbReference>
<comment type="function">
    <text evidence="13">Component of the PAN1 actin cytoskeleton-regulatory complex required for the internalization of endosomes during actin-coupled endocytosis. The complex links the site of endocytosis to the cell membrane-associated actin cytoskeleton. Mediates uptake of external molecules and vacuolar degradation of plasma membrane proteins. Plays a role in the proper organization of the cell membrane-associated actin cytoskeleton and promotes its destabilization.</text>
</comment>
<dbReference type="Gene3D" id="1.10.8.10">
    <property type="entry name" value="DNA helicase RuvA subunit, C-terminal domain"/>
    <property type="match status" value="1"/>
</dbReference>
<feature type="domain" description="EH" evidence="16">
    <location>
        <begin position="154"/>
        <end position="244"/>
    </location>
</feature>
<dbReference type="GO" id="GO:0005509">
    <property type="term" value="F:calcium ion binding"/>
    <property type="evidence" value="ECO:0007669"/>
    <property type="project" value="InterPro"/>
</dbReference>
<evidence type="ECO:0000256" key="8">
    <source>
        <dbReference type="ARBA" id="ARBA00022753"/>
    </source>
</evidence>
<feature type="region of interest" description="Disordered" evidence="14">
    <location>
        <begin position="116"/>
        <end position="147"/>
    </location>
</feature>
<dbReference type="InterPro" id="IPR009060">
    <property type="entry name" value="UBA-like_sf"/>
</dbReference>
<dbReference type="CDD" id="cd00052">
    <property type="entry name" value="EH"/>
    <property type="match status" value="3"/>
</dbReference>
<keyword evidence="12" id="KW-0206">Cytoskeleton</keyword>
<evidence type="ECO:0000313" key="19">
    <source>
        <dbReference type="Proteomes" id="UP000030752"/>
    </source>
</evidence>
<evidence type="ECO:0000256" key="13">
    <source>
        <dbReference type="ARBA" id="ARBA00025194"/>
    </source>
</evidence>
<dbReference type="PANTHER" id="PTHR11216:SF170">
    <property type="entry name" value="DYNAMIN ASSOCIATED PROTEIN 160, ISOFORM D"/>
    <property type="match status" value="1"/>
</dbReference>
<dbReference type="Gene3D" id="1.10.287.1490">
    <property type="match status" value="1"/>
</dbReference>
<dbReference type="eggNOG" id="KOG0998">
    <property type="taxonomic scope" value="Eukaryota"/>
</dbReference>
<evidence type="ECO:0000256" key="5">
    <source>
        <dbReference type="ARBA" id="ARBA00013889"/>
    </source>
</evidence>
<feature type="compositionally biased region" description="Basic and acidic residues" evidence="14">
    <location>
        <begin position="1063"/>
        <end position="1072"/>
    </location>
</feature>
<feature type="region of interest" description="Disordered" evidence="14">
    <location>
        <begin position="968"/>
        <end position="1359"/>
    </location>
</feature>
<keyword evidence="7" id="KW-0254">Endocytosis</keyword>
<feature type="compositionally biased region" description="Basic and acidic residues" evidence="14">
    <location>
        <begin position="1248"/>
        <end position="1257"/>
    </location>
</feature>
<feature type="compositionally biased region" description="Basic and acidic residues" evidence="14">
    <location>
        <begin position="1149"/>
        <end position="1160"/>
    </location>
</feature>
<feature type="compositionally biased region" description="Polar residues" evidence="14">
    <location>
        <begin position="1222"/>
        <end position="1242"/>
    </location>
</feature>
<dbReference type="Proteomes" id="UP000030752">
    <property type="component" value="Unassembled WGS sequence"/>
</dbReference>
<feature type="region of interest" description="Disordered" evidence="14">
    <location>
        <begin position="232"/>
        <end position="283"/>
    </location>
</feature>
<dbReference type="Pfam" id="PF12763">
    <property type="entry name" value="EH"/>
    <property type="match status" value="3"/>
</dbReference>
<evidence type="ECO:0000256" key="7">
    <source>
        <dbReference type="ARBA" id="ARBA00022583"/>
    </source>
</evidence>
<dbReference type="InterPro" id="IPR018247">
    <property type="entry name" value="EF_Hand_1_Ca_BS"/>
</dbReference>